<proteinExistence type="predicted"/>
<keyword evidence="2" id="KW-0472">Membrane</keyword>
<comment type="caution">
    <text evidence="3">The sequence shown here is derived from an EMBL/GenBank/DDBJ whole genome shotgun (WGS) entry which is preliminary data.</text>
</comment>
<evidence type="ECO:0000256" key="2">
    <source>
        <dbReference type="SAM" id="Phobius"/>
    </source>
</evidence>
<gene>
    <name evidence="3" type="ORF">ACFSOX_08235</name>
</gene>
<accession>A0ABW5AJ54</accession>
<keyword evidence="2" id="KW-1133">Transmembrane helix</keyword>
<evidence type="ECO:0008006" key="5">
    <source>
        <dbReference type="Google" id="ProtNLM"/>
    </source>
</evidence>
<sequence length="236" mass="23831">MPYRSADQPYTGRRRPGRRNTGREHAGRGSRVLIASLVVAVGGLGAWVVAANTVMKAQPTPLRDVAAALVAARDGAPPTLSSLKIVSVAAMPDMPAPPVVAPSPAPRLTAEEPPAAAIPPPAEAARATEAPGPSTAVVVAGEADQAETEPAVTVLAAASTTDVTGALAAAPLAAGLTDTADDATAVPLDGAVPLPRTRPSVVGVPLPRPRPEIATEAPSAPVMTLQPWEIDRNQPL</sequence>
<evidence type="ECO:0000313" key="3">
    <source>
        <dbReference type="EMBL" id="MFD2182137.1"/>
    </source>
</evidence>
<feature type="region of interest" description="Disordered" evidence="1">
    <location>
        <begin position="1"/>
        <end position="27"/>
    </location>
</feature>
<dbReference type="RefSeq" id="WP_378477320.1">
    <property type="nucleotide sequence ID" value="NZ_JBHUIW010000007.1"/>
</dbReference>
<evidence type="ECO:0000256" key="1">
    <source>
        <dbReference type="SAM" id="MobiDB-lite"/>
    </source>
</evidence>
<keyword evidence="2" id="KW-0812">Transmembrane</keyword>
<organism evidence="3 4">
    <name type="scientific">Rhodoplanes azumiensis</name>
    <dbReference type="NCBI Taxonomy" id="1897628"/>
    <lineage>
        <taxon>Bacteria</taxon>
        <taxon>Pseudomonadati</taxon>
        <taxon>Pseudomonadota</taxon>
        <taxon>Alphaproteobacteria</taxon>
        <taxon>Hyphomicrobiales</taxon>
        <taxon>Nitrobacteraceae</taxon>
        <taxon>Rhodoplanes</taxon>
    </lineage>
</organism>
<feature type="transmembrane region" description="Helical" evidence="2">
    <location>
        <begin position="32"/>
        <end position="50"/>
    </location>
</feature>
<dbReference type="EMBL" id="JBHUIW010000007">
    <property type="protein sequence ID" value="MFD2182137.1"/>
    <property type="molecule type" value="Genomic_DNA"/>
</dbReference>
<protein>
    <recommendedName>
        <fullName evidence="5">Meckel syndrome type 1 protein</fullName>
    </recommendedName>
</protein>
<evidence type="ECO:0000313" key="4">
    <source>
        <dbReference type="Proteomes" id="UP001597314"/>
    </source>
</evidence>
<dbReference type="Proteomes" id="UP001597314">
    <property type="component" value="Unassembled WGS sequence"/>
</dbReference>
<keyword evidence="4" id="KW-1185">Reference proteome</keyword>
<reference evidence="4" key="1">
    <citation type="journal article" date="2019" name="Int. J. Syst. Evol. Microbiol.">
        <title>The Global Catalogue of Microorganisms (GCM) 10K type strain sequencing project: providing services to taxonomists for standard genome sequencing and annotation.</title>
        <authorList>
            <consortium name="The Broad Institute Genomics Platform"/>
            <consortium name="The Broad Institute Genome Sequencing Center for Infectious Disease"/>
            <person name="Wu L."/>
            <person name="Ma J."/>
        </authorList>
    </citation>
    <scope>NUCLEOTIDE SEQUENCE [LARGE SCALE GENOMIC DNA]</scope>
    <source>
        <strain evidence="4">CGMCC 1.6774</strain>
    </source>
</reference>
<name>A0ABW5AJ54_9BRAD</name>